<keyword evidence="2" id="KW-1185">Reference proteome</keyword>
<accession>A0A243Q6Z8</accession>
<dbReference type="OrthoDB" id="4380802at2"/>
<comment type="caution">
    <text evidence="1">The sequence shown here is derived from an EMBL/GenBank/DDBJ whole genome shotgun (WGS) entry which is preliminary data.</text>
</comment>
<dbReference type="AlphaFoldDB" id="A0A243Q6Z8"/>
<sequence length="101" mass="11645">MIGHEEFEQFSAQCLLYTGREWDGTVEHITQMTAVVSAGNDVLDAVIDWLSAARERAEQDGRRWNTSECRRQARLSGDLTVCPEWLAAEFERVTPDDRMRR</sequence>
<dbReference type="Proteomes" id="UP000194632">
    <property type="component" value="Unassembled WGS sequence"/>
</dbReference>
<evidence type="ECO:0000313" key="1">
    <source>
        <dbReference type="EMBL" id="OUC77282.1"/>
    </source>
</evidence>
<name>A0A243Q6Z8_9ACTN</name>
<dbReference type="STRING" id="417102.CA982_17810"/>
<protein>
    <submittedName>
        <fullName evidence="1">Uncharacterized protein</fullName>
    </submittedName>
</protein>
<proteinExistence type="predicted"/>
<evidence type="ECO:0000313" key="2">
    <source>
        <dbReference type="Proteomes" id="UP000194632"/>
    </source>
</evidence>
<gene>
    <name evidence="1" type="ORF">CA982_17810</name>
</gene>
<dbReference type="RefSeq" id="WP_086536610.1">
    <property type="nucleotide sequence ID" value="NZ_NGFO01000022.1"/>
</dbReference>
<reference evidence="1 2" key="1">
    <citation type="submission" date="2017-05" db="EMBL/GenBank/DDBJ databases">
        <title>Biotechnological potential of actinobacteria isolated from South African environments.</title>
        <authorList>
            <person name="Le Roes-Hill M."/>
            <person name="Prins A."/>
            <person name="Durrell K.A."/>
        </authorList>
    </citation>
    <scope>NUCLEOTIDE SEQUENCE [LARGE SCALE GENOMIC DNA]</scope>
    <source>
        <strain evidence="1">BS2</strain>
    </source>
</reference>
<organism evidence="1 2">
    <name type="scientific">Gordonia lacunae</name>
    <dbReference type="NCBI Taxonomy" id="417102"/>
    <lineage>
        <taxon>Bacteria</taxon>
        <taxon>Bacillati</taxon>
        <taxon>Actinomycetota</taxon>
        <taxon>Actinomycetes</taxon>
        <taxon>Mycobacteriales</taxon>
        <taxon>Gordoniaceae</taxon>
        <taxon>Gordonia</taxon>
    </lineage>
</organism>
<dbReference type="EMBL" id="NGFO01000022">
    <property type="protein sequence ID" value="OUC77282.1"/>
    <property type="molecule type" value="Genomic_DNA"/>
</dbReference>